<keyword evidence="1" id="KW-0175">Coiled coil</keyword>
<evidence type="ECO:0000256" key="1">
    <source>
        <dbReference type="SAM" id="Coils"/>
    </source>
</evidence>
<reference evidence="3 4" key="1">
    <citation type="submission" date="2024-02" db="EMBL/GenBank/DDBJ databases">
        <authorList>
            <person name="Chen Y."/>
            <person name="Shah S."/>
            <person name="Dougan E. K."/>
            <person name="Thang M."/>
            <person name="Chan C."/>
        </authorList>
    </citation>
    <scope>NUCLEOTIDE SEQUENCE [LARGE SCALE GENOMIC DNA]</scope>
</reference>
<keyword evidence="4" id="KW-1185">Reference proteome</keyword>
<accession>A0ABP0T2D6</accession>
<gene>
    <name evidence="3" type="ORF">CCMP2556_LOCUS55796</name>
</gene>
<feature type="compositionally biased region" description="Basic and acidic residues" evidence="2">
    <location>
        <begin position="18"/>
        <end position="35"/>
    </location>
</feature>
<comment type="caution">
    <text evidence="3">The sequence shown here is derived from an EMBL/GenBank/DDBJ whole genome shotgun (WGS) entry which is preliminary data.</text>
</comment>
<evidence type="ECO:0000256" key="2">
    <source>
        <dbReference type="SAM" id="MobiDB-lite"/>
    </source>
</evidence>
<evidence type="ECO:0000313" key="4">
    <source>
        <dbReference type="Proteomes" id="UP001642484"/>
    </source>
</evidence>
<feature type="compositionally biased region" description="Polar residues" evidence="2">
    <location>
        <begin position="47"/>
        <end position="57"/>
    </location>
</feature>
<sequence length="250" mass="27563">MRMYGDRLPPADMLPSKAEQEKKAQDGMKKLKTTQEELNPQMKMRSKNPSAGQSKLSEQARFMEAEVQLLKQAKTSSLAELAREAKRIHDEVKNHDASQDVMSKSQQVLVSQCKLSEDDTSSNCAEANAALRRANIGLKALDEYLTNYLAEFTKVSEAQKADIEVTLTTQEASLFQAQADLNRRKDELAQLKSDVVTAKENAILAGKAESALSTNCGPKVSSMEATIASRQEQIEQLKNAVKVLDGQAFV</sequence>
<dbReference type="EMBL" id="CAXAMN010029127">
    <property type="protein sequence ID" value="CAK9118802.1"/>
    <property type="molecule type" value="Genomic_DNA"/>
</dbReference>
<feature type="coiled-coil region" evidence="1">
    <location>
        <begin position="174"/>
        <end position="247"/>
    </location>
</feature>
<protein>
    <submittedName>
        <fullName evidence="3">Uncharacterized protein</fullName>
    </submittedName>
</protein>
<evidence type="ECO:0000313" key="3">
    <source>
        <dbReference type="EMBL" id="CAK9118802.1"/>
    </source>
</evidence>
<dbReference type="Proteomes" id="UP001642484">
    <property type="component" value="Unassembled WGS sequence"/>
</dbReference>
<organism evidence="3 4">
    <name type="scientific">Durusdinium trenchii</name>
    <dbReference type="NCBI Taxonomy" id="1381693"/>
    <lineage>
        <taxon>Eukaryota</taxon>
        <taxon>Sar</taxon>
        <taxon>Alveolata</taxon>
        <taxon>Dinophyceae</taxon>
        <taxon>Suessiales</taxon>
        <taxon>Symbiodiniaceae</taxon>
        <taxon>Durusdinium</taxon>
    </lineage>
</organism>
<feature type="region of interest" description="Disordered" evidence="2">
    <location>
        <begin position="1"/>
        <end position="57"/>
    </location>
</feature>
<name>A0ABP0T2D6_9DINO</name>
<proteinExistence type="predicted"/>